<dbReference type="PROSITE" id="PS51142">
    <property type="entry name" value="NAS"/>
    <property type="match status" value="1"/>
</dbReference>
<dbReference type="InterPro" id="IPR004298">
    <property type="entry name" value="Nicotian_synth"/>
</dbReference>
<proteinExistence type="inferred from homology"/>
<keyword evidence="3" id="KW-0949">S-adenosyl-L-methionine</keyword>
<dbReference type="GO" id="GO:0030418">
    <property type="term" value="P:nicotianamine biosynthetic process"/>
    <property type="evidence" value="ECO:0007669"/>
    <property type="project" value="InterPro"/>
</dbReference>
<feature type="region of interest" description="Disordered" evidence="4">
    <location>
        <begin position="1"/>
        <end position="42"/>
    </location>
</feature>
<evidence type="ECO:0000256" key="1">
    <source>
        <dbReference type="ARBA" id="ARBA00007009"/>
    </source>
</evidence>
<dbReference type="PANTHER" id="PTHR32266">
    <property type="entry name" value="NICOTIANAMINE SYNTHASE 3"/>
    <property type="match status" value="1"/>
</dbReference>
<keyword evidence="2" id="KW-0808">Transferase</keyword>
<evidence type="ECO:0000313" key="5">
    <source>
        <dbReference type="EMBL" id="KAK3215553.1"/>
    </source>
</evidence>
<organism evidence="5 6">
    <name type="scientific">Pseudopithomyces chartarum</name>
    <dbReference type="NCBI Taxonomy" id="1892770"/>
    <lineage>
        <taxon>Eukaryota</taxon>
        <taxon>Fungi</taxon>
        <taxon>Dikarya</taxon>
        <taxon>Ascomycota</taxon>
        <taxon>Pezizomycotina</taxon>
        <taxon>Dothideomycetes</taxon>
        <taxon>Pleosporomycetidae</taxon>
        <taxon>Pleosporales</taxon>
        <taxon>Massarineae</taxon>
        <taxon>Didymosphaeriaceae</taxon>
        <taxon>Pseudopithomyces</taxon>
    </lineage>
</organism>
<comment type="caution">
    <text evidence="5">The sequence shown here is derived from an EMBL/GenBank/DDBJ whole genome shotgun (WGS) entry which is preliminary data.</text>
</comment>
<keyword evidence="6" id="KW-1185">Reference proteome</keyword>
<dbReference type="AlphaFoldDB" id="A0AAN6M4B0"/>
<evidence type="ECO:0000256" key="4">
    <source>
        <dbReference type="SAM" id="MobiDB-lite"/>
    </source>
</evidence>
<dbReference type="PANTHER" id="PTHR32266:SF12">
    <property type="entry name" value="NICOTIANAMINE SYNTHASE 3"/>
    <property type="match status" value="1"/>
</dbReference>
<dbReference type="InterPro" id="IPR029063">
    <property type="entry name" value="SAM-dependent_MTases_sf"/>
</dbReference>
<dbReference type="GO" id="GO:0030410">
    <property type="term" value="F:nicotianamine synthase activity"/>
    <property type="evidence" value="ECO:0007669"/>
    <property type="project" value="InterPro"/>
</dbReference>
<gene>
    <name evidence="5" type="ORF">GRF29_8g371732</name>
</gene>
<evidence type="ECO:0000256" key="3">
    <source>
        <dbReference type="ARBA" id="ARBA00022691"/>
    </source>
</evidence>
<dbReference type="Gene3D" id="3.40.50.150">
    <property type="entry name" value="Vaccinia Virus protein VP39"/>
    <property type="match status" value="1"/>
</dbReference>
<dbReference type="EMBL" id="WVTA01000002">
    <property type="protein sequence ID" value="KAK3215553.1"/>
    <property type="molecule type" value="Genomic_DNA"/>
</dbReference>
<evidence type="ECO:0000313" key="6">
    <source>
        <dbReference type="Proteomes" id="UP001280581"/>
    </source>
</evidence>
<evidence type="ECO:0000256" key="2">
    <source>
        <dbReference type="ARBA" id="ARBA00022679"/>
    </source>
</evidence>
<accession>A0AAN6M4B0</accession>
<comment type="similarity">
    <text evidence="1">Belongs to the nicotianamine synthase (NAS)-like family.</text>
</comment>
<dbReference type="Proteomes" id="UP001280581">
    <property type="component" value="Unassembled WGS sequence"/>
</dbReference>
<feature type="compositionally biased region" description="Polar residues" evidence="4">
    <location>
        <begin position="1"/>
        <end position="11"/>
    </location>
</feature>
<dbReference type="Pfam" id="PF03059">
    <property type="entry name" value="NAS"/>
    <property type="match status" value="1"/>
</dbReference>
<protein>
    <recommendedName>
        <fullName evidence="7">Nicotianamine synthase</fullName>
    </recommendedName>
</protein>
<evidence type="ECO:0008006" key="7">
    <source>
        <dbReference type="Google" id="ProtNLM"/>
    </source>
</evidence>
<reference evidence="5 6" key="1">
    <citation type="submission" date="2021-02" db="EMBL/GenBank/DDBJ databases">
        <title>Genome assembly of Pseudopithomyces chartarum.</title>
        <authorList>
            <person name="Jauregui R."/>
            <person name="Singh J."/>
            <person name="Voisey C."/>
        </authorList>
    </citation>
    <scope>NUCLEOTIDE SEQUENCE [LARGE SCALE GENOMIC DNA]</scope>
    <source>
        <strain evidence="5 6">AGR01</strain>
    </source>
</reference>
<name>A0AAN6M4B0_9PLEO</name>
<sequence length="242" mass="26332">METHFNSTTKANVEAEDAKHTTPRMRIDTPTTTPPSTPTPAAAQANHIYREIKSIHQSLAPLKSLAPSDLVNTSLTRLVHLCIQPYGSELISHFYQTDNVQPLCQALQSICAIAEGHLERHWAQFILSETERTKDAPTPHSLLQTFPYYKNYIDLSLLEASLLRPFLPSSPSATLNFAFLGSGPLPLTSLVLPTHFPGAKIHNIDRDAEALALSERLTRALSMTHCSGAFGGVDGGGVRGVG</sequence>